<evidence type="ECO:0000256" key="2">
    <source>
        <dbReference type="ARBA" id="ARBA00022475"/>
    </source>
</evidence>
<keyword evidence="6" id="KW-0675">Receptor</keyword>
<dbReference type="VEuPathDB" id="VectorBase:ASTEI04623"/>
<dbReference type="PANTHER" id="PTHR21143">
    <property type="entry name" value="INVERTEBRATE GUSTATORY RECEPTOR"/>
    <property type="match status" value="1"/>
</dbReference>
<dbReference type="STRING" id="30069.A0A182Y837"/>
<evidence type="ECO:0000256" key="5">
    <source>
        <dbReference type="ARBA" id="ARBA00023136"/>
    </source>
</evidence>
<dbReference type="EnsemblMetazoa" id="ASTEI04623-RA">
    <property type="protein sequence ID" value="ASTEI04623-PA"/>
    <property type="gene ID" value="ASTEI04623"/>
</dbReference>
<evidence type="ECO:0000313" key="8">
    <source>
        <dbReference type="EnsemblMetazoa" id="ASTEI04623-PA"/>
    </source>
</evidence>
<evidence type="ECO:0000256" key="1">
    <source>
        <dbReference type="ARBA" id="ARBA00004651"/>
    </source>
</evidence>
<keyword evidence="7" id="KW-0807">Transducer</keyword>
<dbReference type="GO" id="GO:0007165">
    <property type="term" value="P:signal transduction"/>
    <property type="evidence" value="ECO:0007669"/>
    <property type="project" value="UniProtKB-KW"/>
</dbReference>
<keyword evidence="9" id="KW-1185">Reference proteome</keyword>
<keyword evidence="2" id="KW-1003">Cell membrane</keyword>
<name>A0A182Y837_ANOST</name>
<dbReference type="GO" id="GO:0050909">
    <property type="term" value="P:sensory perception of taste"/>
    <property type="evidence" value="ECO:0007669"/>
    <property type="project" value="InterPro"/>
</dbReference>
<dbReference type="InterPro" id="IPR013604">
    <property type="entry name" value="7TM_chemorcpt"/>
</dbReference>
<sequence length="1288" mass="146983">MVTTIDKVAILHVALATLTSRVNAHCGPVMLIILLCLFVEVNVALFELYLNIDPVKNALPVSDCIIWVLFLHTVTNFAFFVIIARANRTVENENERSILLLDSFDCLWSIEENEMVEQRAYFRALLANTFRKVIRLSQWCCTAPYPLQPYQHKTAQNQPNRFRLVQALRRVLSAVLFSIMLSVPFLLYFLFRANVHTFTIPLSIKLMFYLQALLQTGSLGYVLLVYQFRTSYHRFYFERLVSVLVEFGRPEVDKRLQQLERNIARLMLVILLLAILVLSALLLGDHSWGNLLKAMIFITTQLMATSFALQYVMLFGIVAVLLGQMNDTLKALLEHGVGYSGETESGGYRSHQPLAPVRLTRDDEDTIEKIRLLQLHLLQIVLRTNGGEYGRLLIVVLLTTFIFLNTDLLQLYQGIKAGVLTFDVIGAKLTNSALKFALLVMFAFSNRLLQQQTNRFVTQTTLFLGKAHEAYSMISIDMTLIMSLPGSRAAPARLVDNMDPVKTDSAFYHNLLINKFHLLLHIAQCVSFLPYPSYVLRQAVDRRHGLRTWALRWLNGTVAVLCFSISLLCYFLMYIYYPELMYKGNLPAVIHIMYHVENWLRVLLVLVALVGPRLSERFLRETIDTLVLIMKRFDRVAQMQGVLGASAIIANRLLLLYCCHTLIVTVTVWISTEHPVSTLLNVNYLAPYVTIAVYILLYQALLSSVGGIVRCLNDSLREVTLLEKNHPERPYGRHTTISYIKLDSANQAQAHSLHVTVATIEKLSTLHMGLMRLTREANNHFGVLMLIILLSTFIQINMLLIELYHNIGHPTLPEYCLWILFLHAIVHFTFFFVIAKSNHSIQQQVPCADRFIPTLANGGHFPLQNERTMLLLHEFKCSWSNEQNVALRDTIGPTMRTSQCLSLAPYPLTLFQKNCSTTSVRIRATILLRYTFSILMTTGTIASQFVLFFYYPHILYQPTVPIFIVILYYIVNILQAMTTANMMIGCERRRVKYEGYFDEVLPLIKDTEHQPDCPETIWHRNVAKALVLIYSAVALLIPVFMTLVLQQLATIPYVIAHTVPFIVSYLILTQYYSVFIHLSSIMRKLNERLVPLMSIRLPLEADLLPRKPNVYNILGQPLASLRVENNYLEQIEQLRLLHVRAIGIAGSLGEKFGFVIILIVVAAFASVNIELLELYQCVKLGNLGPLFIVLKFMFAAIKFSFYILIAYPNRVIQQENQRTLFMLYRIKRTSISLETNGAIEHYISQISNLQDIHQACGMINLDMKLIANVVAAITSIMVVLIQFSDTGL</sequence>
<evidence type="ECO:0000256" key="4">
    <source>
        <dbReference type="ARBA" id="ARBA00022989"/>
    </source>
</evidence>
<evidence type="ECO:0000313" key="9">
    <source>
        <dbReference type="Proteomes" id="UP000076408"/>
    </source>
</evidence>
<dbReference type="VEuPathDB" id="VectorBase:ASTE015962"/>
<organism evidence="8 9">
    <name type="scientific">Anopheles stephensi</name>
    <name type="common">Indo-Pakistan malaria mosquito</name>
    <dbReference type="NCBI Taxonomy" id="30069"/>
    <lineage>
        <taxon>Eukaryota</taxon>
        <taxon>Metazoa</taxon>
        <taxon>Ecdysozoa</taxon>
        <taxon>Arthropoda</taxon>
        <taxon>Hexapoda</taxon>
        <taxon>Insecta</taxon>
        <taxon>Pterygota</taxon>
        <taxon>Neoptera</taxon>
        <taxon>Endopterygota</taxon>
        <taxon>Diptera</taxon>
        <taxon>Nematocera</taxon>
        <taxon>Culicoidea</taxon>
        <taxon>Culicidae</taxon>
        <taxon>Anophelinae</taxon>
        <taxon>Anopheles</taxon>
    </lineage>
</organism>
<keyword evidence="5" id="KW-0472">Membrane</keyword>
<dbReference type="GO" id="GO:0030425">
    <property type="term" value="C:dendrite"/>
    <property type="evidence" value="ECO:0007669"/>
    <property type="project" value="TreeGrafter"/>
</dbReference>
<evidence type="ECO:0000256" key="7">
    <source>
        <dbReference type="ARBA" id="ARBA00023224"/>
    </source>
</evidence>
<dbReference type="VEuPathDB" id="VectorBase:ASTE015960"/>
<dbReference type="PANTHER" id="PTHR21143:SF134">
    <property type="entry name" value="GUSTATORY RECEPTOR"/>
    <property type="match status" value="1"/>
</dbReference>
<dbReference type="GO" id="GO:0005886">
    <property type="term" value="C:plasma membrane"/>
    <property type="evidence" value="ECO:0007669"/>
    <property type="project" value="UniProtKB-SubCell"/>
</dbReference>
<dbReference type="GO" id="GO:0008049">
    <property type="term" value="P:male courtship behavior"/>
    <property type="evidence" value="ECO:0007669"/>
    <property type="project" value="TreeGrafter"/>
</dbReference>
<evidence type="ECO:0000256" key="3">
    <source>
        <dbReference type="ARBA" id="ARBA00022692"/>
    </source>
</evidence>
<dbReference type="Pfam" id="PF08395">
    <property type="entry name" value="7tm_7"/>
    <property type="match status" value="4"/>
</dbReference>
<dbReference type="GO" id="GO:0007635">
    <property type="term" value="P:chemosensory behavior"/>
    <property type="evidence" value="ECO:0007669"/>
    <property type="project" value="TreeGrafter"/>
</dbReference>
<evidence type="ECO:0000256" key="6">
    <source>
        <dbReference type="ARBA" id="ARBA00023170"/>
    </source>
</evidence>
<proteinExistence type="predicted"/>
<dbReference type="VEuPathDB" id="VectorBase:ASTEI20_038048"/>
<accession>A0A182Y837</accession>
<dbReference type="Proteomes" id="UP000076408">
    <property type="component" value="Unassembled WGS sequence"/>
</dbReference>
<keyword evidence="4" id="KW-1133">Transmembrane helix</keyword>
<protein>
    <submittedName>
        <fullName evidence="8">Uncharacterized protein</fullName>
    </submittedName>
</protein>
<dbReference type="VEuPathDB" id="VectorBase:ASTEI20_042738"/>
<keyword evidence="3" id="KW-0812">Transmembrane</keyword>
<dbReference type="GO" id="GO:0030424">
    <property type="term" value="C:axon"/>
    <property type="evidence" value="ECO:0007669"/>
    <property type="project" value="TreeGrafter"/>
</dbReference>
<dbReference type="GO" id="GO:0043025">
    <property type="term" value="C:neuronal cell body"/>
    <property type="evidence" value="ECO:0007669"/>
    <property type="project" value="TreeGrafter"/>
</dbReference>
<reference evidence="9" key="1">
    <citation type="journal article" date="2014" name="Genome Biol.">
        <title>Genome analysis of a major urban malaria vector mosquito, Anopheles stephensi.</title>
        <authorList>
            <person name="Jiang X."/>
            <person name="Peery A."/>
            <person name="Hall A.B."/>
            <person name="Sharma A."/>
            <person name="Chen X.G."/>
            <person name="Waterhouse R.M."/>
            <person name="Komissarov A."/>
            <person name="Riehle M.M."/>
            <person name="Shouche Y."/>
            <person name="Sharakhova M.V."/>
            <person name="Lawson D."/>
            <person name="Pakpour N."/>
            <person name="Arensburger P."/>
            <person name="Davidson V.L."/>
            <person name="Eiglmeier K."/>
            <person name="Emrich S."/>
            <person name="George P."/>
            <person name="Kennedy R.C."/>
            <person name="Mane S.P."/>
            <person name="Maslen G."/>
            <person name="Oringanje C."/>
            <person name="Qi Y."/>
            <person name="Settlage R."/>
            <person name="Tojo M."/>
            <person name="Tubio J.M."/>
            <person name="Unger M.F."/>
            <person name="Wang B."/>
            <person name="Vernick K.D."/>
            <person name="Ribeiro J.M."/>
            <person name="James A.A."/>
            <person name="Michel K."/>
            <person name="Riehle M.A."/>
            <person name="Luckhart S."/>
            <person name="Sharakhov I.V."/>
            <person name="Tu Z."/>
        </authorList>
    </citation>
    <scope>NUCLEOTIDE SEQUENCE [LARGE SCALE GENOMIC DNA]</scope>
    <source>
        <strain evidence="9">Indian</strain>
    </source>
</reference>
<reference evidence="8" key="2">
    <citation type="submission" date="2020-05" db="UniProtKB">
        <authorList>
            <consortium name="EnsemblMetazoa"/>
        </authorList>
    </citation>
    <scope>IDENTIFICATION</scope>
    <source>
        <strain evidence="8">Indian</strain>
    </source>
</reference>
<comment type="subcellular location">
    <subcellularLocation>
        <location evidence="1">Cell membrane</location>
        <topology evidence="1">Multi-pass membrane protein</topology>
    </subcellularLocation>
</comment>